<evidence type="ECO:0000313" key="5">
    <source>
        <dbReference type="EMBL" id="MBC5851906.1"/>
    </source>
</evidence>
<dbReference type="PROSITE" id="PS00101">
    <property type="entry name" value="HEXAPEP_TRANSFERASES"/>
    <property type="match status" value="1"/>
</dbReference>
<organism evidence="5 6">
    <name type="scientific">Vibrio metschnikovii</name>
    <dbReference type="NCBI Taxonomy" id="28172"/>
    <lineage>
        <taxon>Bacteria</taxon>
        <taxon>Pseudomonadati</taxon>
        <taxon>Pseudomonadota</taxon>
        <taxon>Gammaproteobacteria</taxon>
        <taxon>Vibrionales</taxon>
        <taxon>Vibrionaceae</taxon>
        <taxon>Vibrio</taxon>
    </lineage>
</organism>
<dbReference type="EMBL" id="JACRUP010000009">
    <property type="protein sequence ID" value="MBC5851906.1"/>
    <property type="molecule type" value="Genomic_DNA"/>
</dbReference>
<dbReference type="GO" id="GO:0008374">
    <property type="term" value="F:O-acyltransferase activity"/>
    <property type="evidence" value="ECO:0007669"/>
    <property type="project" value="TreeGrafter"/>
</dbReference>
<keyword evidence="3" id="KW-0677">Repeat</keyword>
<accession>A0A9X0RBJ9</accession>
<dbReference type="PANTHER" id="PTHR23416">
    <property type="entry name" value="SIALIC ACID SYNTHASE-RELATED"/>
    <property type="match status" value="1"/>
</dbReference>
<sequence length="182" mass="20069">MLKRIFKKVEFWLNEDRIGPDMPLTHWLLFSNFLGKCLCKRKFASFGSNSFVRPGVYAIACKHIHIGDNVTLRPGSMLHADPREGGACIKIENKVLIGSSVHIYVDTHAYDNVNVPIYDQGFYISREVILREGCWIGANVVILPGVTIGKNAVIGAGSIVTKSIPDFCVAAGNPAKVIKQIQ</sequence>
<keyword evidence="6" id="KW-1185">Reference proteome</keyword>
<comment type="similarity">
    <text evidence="1">Belongs to the transferase hexapeptide repeat family.</text>
</comment>
<evidence type="ECO:0000256" key="2">
    <source>
        <dbReference type="ARBA" id="ARBA00022679"/>
    </source>
</evidence>
<proteinExistence type="inferred from homology"/>
<dbReference type="InterPro" id="IPR018357">
    <property type="entry name" value="Hexapep_transf_CS"/>
</dbReference>
<evidence type="ECO:0000256" key="3">
    <source>
        <dbReference type="ARBA" id="ARBA00022737"/>
    </source>
</evidence>
<dbReference type="Proteomes" id="UP000615796">
    <property type="component" value="Unassembled WGS sequence"/>
</dbReference>
<keyword evidence="4 5" id="KW-0012">Acyltransferase</keyword>
<evidence type="ECO:0000313" key="6">
    <source>
        <dbReference type="Proteomes" id="UP000615796"/>
    </source>
</evidence>
<protein>
    <submittedName>
        <fullName evidence="5">Acyltransferase</fullName>
    </submittedName>
</protein>
<dbReference type="AlphaFoldDB" id="A0A9X0RBJ9"/>
<dbReference type="RefSeq" id="WP_187026480.1">
    <property type="nucleotide sequence ID" value="NZ_JACRUP010000009.1"/>
</dbReference>
<reference evidence="5" key="1">
    <citation type="submission" date="2020-08" db="EMBL/GenBank/DDBJ databases">
        <title>Genome Sequencing and Pan-Genome Analysis of Migratory bird Vibrio Strains, Inner Mongolia.</title>
        <authorList>
            <person name="Zheng L."/>
        </authorList>
    </citation>
    <scope>NUCLEOTIDE SEQUENCE</scope>
    <source>
        <strain evidence="5">M13F</strain>
    </source>
</reference>
<keyword evidence="2" id="KW-0808">Transferase</keyword>
<evidence type="ECO:0000256" key="4">
    <source>
        <dbReference type="ARBA" id="ARBA00023315"/>
    </source>
</evidence>
<comment type="caution">
    <text evidence="5">The sequence shown here is derived from an EMBL/GenBank/DDBJ whole genome shotgun (WGS) entry which is preliminary data.</text>
</comment>
<dbReference type="PANTHER" id="PTHR23416:SF23">
    <property type="entry name" value="ACETYLTRANSFERASE C18B11.09C-RELATED"/>
    <property type="match status" value="1"/>
</dbReference>
<dbReference type="SUPFAM" id="SSF51161">
    <property type="entry name" value="Trimeric LpxA-like enzymes"/>
    <property type="match status" value="1"/>
</dbReference>
<dbReference type="InterPro" id="IPR051159">
    <property type="entry name" value="Hexapeptide_acetyltransf"/>
</dbReference>
<name>A0A9X0RBJ9_VIBME</name>
<gene>
    <name evidence="5" type="ORF">H8Q88_13425</name>
</gene>
<dbReference type="Pfam" id="PF00132">
    <property type="entry name" value="Hexapep"/>
    <property type="match status" value="1"/>
</dbReference>
<dbReference type="InterPro" id="IPR001451">
    <property type="entry name" value="Hexapep"/>
</dbReference>
<dbReference type="GO" id="GO:0005829">
    <property type="term" value="C:cytosol"/>
    <property type="evidence" value="ECO:0007669"/>
    <property type="project" value="TreeGrafter"/>
</dbReference>
<dbReference type="Gene3D" id="2.160.10.10">
    <property type="entry name" value="Hexapeptide repeat proteins"/>
    <property type="match status" value="1"/>
</dbReference>
<dbReference type="InterPro" id="IPR011004">
    <property type="entry name" value="Trimer_LpxA-like_sf"/>
</dbReference>
<evidence type="ECO:0000256" key="1">
    <source>
        <dbReference type="ARBA" id="ARBA00007274"/>
    </source>
</evidence>